<dbReference type="RefSeq" id="WP_014686754.1">
    <property type="nucleotide sequence ID" value="NC_017791.1"/>
</dbReference>
<evidence type="ECO:0000313" key="1">
    <source>
        <dbReference type="EMBL" id="AFD27662.1"/>
    </source>
</evidence>
<protein>
    <submittedName>
        <fullName evidence="1">Uncharacterized protein</fullName>
    </submittedName>
</protein>
<proteinExistence type="predicted"/>
<accession>H8H2B5</accession>
<dbReference type="PATRIC" id="fig|745776.4.peg.3707"/>
<dbReference type="Proteomes" id="UP000007575">
    <property type="component" value="Plasmid P2"/>
</dbReference>
<keyword evidence="2" id="KW-1185">Reference proteome</keyword>
<reference evidence="1 2" key="1">
    <citation type="journal article" date="2012" name="PLoS ONE">
        <title>Genome sequence and transcriptome analysis of the radioresistant bacterium Deinococcus gobiensis: insights into the extreme environmental adaptations.</title>
        <authorList>
            <person name="Yuan M."/>
            <person name="Chen M."/>
            <person name="Zhang W."/>
            <person name="Lu W."/>
            <person name="Wang J."/>
            <person name="Yang M."/>
            <person name="Zhao P."/>
            <person name="Tang R."/>
            <person name="Li X."/>
            <person name="Hao Y."/>
            <person name="Zhou Z."/>
            <person name="Zhan Y."/>
            <person name="Yu H."/>
            <person name="Teng C."/>
            <person name="Yan Y."/>
            <person name="Ping S."/>
            <person name="Wang Y."/>
            <person name="Lin M."/>
        </authorList>
    </citation>
    <scope>NUCLEOTIDE SEQUENCE [LARGE SCALE GENOMIC DNA]</scope>
    <source>
        <strain evidence="2">DSM 21396 / JCM 16679 / CGMCC 1.7299 / I-0</strain>
        <plasmid evidence="1">P2</plasmid>
    </source>
</reference>
<sequence length="48" mass="5343">MIKTTVPPKKKGVSALQVMAYVGDQGLMRQIPAADLKRLNEKHKAPKR</sequence>
<dbReference type="EMBL" id="CP002193">
    <property type="protein sequence ID" value="AFD27662.1"/>
    <property type="molecule type" value="Genomic_DNA"/>
</dbReference>
<organism evidence="1 2">
    <name type="scientific">Deinococcus gobiensis (strain DSM 21396 / JCM 16679 / CGMCC 1.7299 / I-0)</name>
    <dbReference type="NCBI Taxonomy" id="745776"/>
    <lineage>
        <taxon>Bacteria</taxon>
        <taxon>Thermotogati</taxon>
        <taxon>Deinococcota</taxon>
        <taxon>Deinococci</taxon>
        <taxon>Deinococcales</taxon>
        <taxon>Deinococcaceae</taxon>
        <taxon>Deinococcus</taxon>
    </lineage>
</organism>
<dbReference type="AlphaFoldDB" id="H8H2B5"/>
<keyword evidence="1" id="KW-0614">Plasmid</keyword>
<geneLocation type="plasmid" evidence="1 2">
    <name>P2</name>
</geneLocation>
<dbReference type="KEGG" id="dgo:DGo_PB0393"/>
<gene>
    <name evidence="1" type="ordered locus">DGo_PB0393</name>
</gene>
<evidence type="ECO:0000313" key="2">
    <source>
        <dbReference type="Proteomes" id="UP000007575"/>
    </source>
</evidence>
<name>H8H2B5_DEIGI</name>
<dbReference type="HOGENOM" id="CLU_3151965_0_0_0"/>